<feature type="non-terminal residue" evidence="2">
    <location>
        <position position="1"/>
    </location>
</feature>
<gene>
    <name evidence="2" type="ORF">PCOR1329_LOCUS1343</name>
</gene>
<dbReference type="EMBL" id="CAUYUJ010000325">
    <property type="protein sequence ID" value="CAK0789938.1"/>
    <property type="molecule type" value="Genomic_DNA"/>
</dbReference>
<protein>
    <submittedName>
        <fullName evidence="2">Uncharacterized protein</fullName>
    </submittedName>
</protein>
<feature type="non-terminal residue" evidence="2">
    <location>
        <position position="199"/>
    </location>
</feature>
<reference evidence="2" key="1">
    <citation type="submission" date="2023-10" db="EMBL/GenBank/DDBJ databases">
        <authorList>
            <person name="Chen Y."/>
            <person name="Shah S."/>
            <person name="Dougan E. K."/>
            <person name="Thang M."/>
            <person name="Chan C."/>
        </authorList>
    </citation>
    <scope>NUCLEOTIDE SEQUENCE [LARGE SCALE GENOMIC DNA]</scope>
</reference>
<organism evidence="2 3">
    <name type="scientific">Prorocentrum cordatum</name>
    <dbReference type="NCBI Taxonomy" id="2364126"/>
    <lineage>
        <taxon>Eukaryota</taxon>
        <taxon>Sar</taxon>
        <taxon>Alveolata</taxon>
        <taxon>Dinophyceae</taxon>
        <taxon>Prorocentrales</taxon>
        <taxon>Prorocentraceae</taxon>
        <taxon>Prorocentrum</taxon>
    </lineage>
</organism>
<comment type="caution">
    <text evidence="2">The sequence shown here is derived from an EMBL/GenBank/DDBJ whole genome shotgun (WGS) entry which is preliminary data.</text>
</comment>
<feature type="region of interest" description="Disordered" evidence="1">
    <location>
        <begin position="73"/>
        <end position="150"/>
    </location>
</feature>
<sequence>RQRAQAAAAAGRSVPRRACGGAGAGAAVGARTGGSRWHGPCRPAAFFGRAQLRGGRLRPRPRCGRWRFRQTAVAGPEGAERRRRRLRPGHGVAAGAGAARAAPGKPPGAARRRRLQRCRGRLPAGRPLGGRALVPRARSRRPAPPRRRRLRGRAWRAAGVPWRLVAALLEEMRAAQVRPSSEGASYTGTTIGSCAVSTC</sequence>
<feature type="compositionally biased region" description="Low complexity" evidence="1">
    <location>
        <begin position="121"/>
        <end position="136"/>
    </location>
</feature>
<evidence type="ECO:0000313" key="3">
    <source>
        <dbReference type="Proteomes" id="UP001189429"/>
    </source>
</evidence>
<accession>A0ABN9PEQ9</accession>
<dbReference type="Proteomes" id="UP001189429">
    <property type="component" value="Unassembled WGS sequence"/>
</dbReference>
<name>A0ABN9PEQ9_9DINO</name>
<feature type="compositionally biased region" description="Basic residues" evidence="1">
    <location>
        <begin position="110"/>
        <end position="120"/>
    </location>
</feature>
<proteinExistence type="predicted"/>
<feature type="region of interest" description="Disordered" evidence="1">
    <location>
        <begin position="1"/>
        <end position="39"/>
    </location>
</feature>
<feature type="compositionally biased region" description="Low complexity" evidence="1">
    <location>
        <begin position="1"/>
        <end position="19"/>
    </location>
</feature>
<feature type="compositionally biased region" description="Low complexity" evidence="1">
    <location>
        <begin position="89"/>
        <end position="109"/>
    </location>
</feature>
<feature type="compositionally biased region" description="Basic residues" evidence="1">
    <location>
        <begin position="137"/>
        <end position="150"/>
    </location>
</feature>
<evidence type="ECO:0000256" key="1">
    <source>
        <dbReference type="SAM" id="MobiDB-lite"/>
    </source>
</evidence>
<evidence type="ECO:0000313" key="2">
    <source>
        <dbReference type="EMBL" id="CAK0789938.1"/>
    </source>
</evidence>
<keyword evidence="3" id="KW-1185">Reference proteome</keyword>